<dbReference type="PROSITE" id="PS50088">
    <property type="entry name" value="ANK_REPEAT"/>
    <property type="match status" value="1"/>
</dbReference>
<dbReference type="GO" id="GO:0005576">
    <property type="term" value="C:extracellular region"/>
    <property type="evidence" value="ECO:0007669"/>
    <property type="project" value="UniProtKB-SubCell"/>
</dbReference>
<keyword evidence="8" id="KW-0638">Presynaptic neurotoxin</keyword>
<evidence type="ECO:0000256" key="6">
    <source>
        <dbReference type="ARBA" id="ARBA00022656"/>
    </source>
</evidence>
<keyword evidence="5" id="KW-1052">Target cell membrane</keyword>
<dbReference type="InterPro" id="IPR036770">
    <property type="entry name" value="Ankyrin_rpt-contain_sf"/>
</dbReference>
<dbReference type="InterPro" id="IPR011990">
    <property type="entry name" value="TPR-like_helical_dom_sf"/>
</dbReference>
<dbReference type="SMART" id="SM00248">
    <property type="entry name" value="ANK"/>
    <property type="match status" value="2"/>
</dbReference>
<evidence type="ECO:0000256" key="8">
    <source>
        <dbReference type="ARBA" id="ARBA00023028"/>
    </source>
</evidence>
<evidence type="ECO:0000256" key="3">
    <source>
        <dbReference type="ARBA" id="ARBA00022483"/>
    </source>
</evidence>
<name>A0A8X6YLU7_9ARAC</name>
<dbReference type="GO" id="GO:0006887">
    <property type="term" value="P:exocytosis"/>
    <property type="evidence" value="ECO:0007669"/>
    <property type="project" value="UniProtKB-KW"/>
</dbReference>
<reference evidence="11" key="1">
    <citation type="submission" date="2020-08" db="EMBL/GenBank/DDBJ databases">
        <title>Multicomponent nature underlies the extraordinary mechanical properties of spider dragline silk.</title>
        <authorList>
            <person name="Kono N."/>
            <person name="Nakamura H."/>
            <person name="Mori M."/>
            <person name="Yoshida Y."/>
            <person name="Ohtoshi R."/>
            <person name="Malay A.D."/>
            <person name="Moran D.A.P."/>
            <person name="Tomita M."/>
            <person name="Numata K."/>
            <person name="Arakawa K."/>
        </authorList>
    </citation>
    <scope>NUCLEOTIDE SEQUENCE</scope>
</reference>
<keyword evidence="12" id="KW-1185">Reference proteome</keyword>
<keyword evidence="7" id="KW-0528">Neurotoxin</keyword>
<evidence type="ECO:0000256" key="7">
    <source>
        <dbReference type="ARBA" id="ARBA00022699"/>
    </source>
</evidence>
<dbReference type="AlphaFoldDB" id="A0A8X6YLU7"/>
<dbReference type="Gene3D" id="1.25.40.20">
    <property type="entry name" value="Ankyrin repeat-containing domain"/>
    <property type="match status" value="1"/>
</dbReference>
<dbReference type="EMBL" id="BMAV01021358">
    <property type="protein sequence ID" value="GFY75386.1"/>
    <property type="molecule type" value="Genomic_DNA"/>
</dbReference>
<feature type="repeat" description="ANK" evidence="10">
    <location>
        <begin position="186"/>
        <end position="213"/>
    </location>
</feature>
<evidence type="ECO:0000256" key="2">
    <source>
        <dbReference type="ARBA" id="ARBA00004613"/>
    </source>
</evidence>
<keyword evidence="3" id="KW-0268">Exocytosis</keyword>
<protein>
    <submittedName>
        <fullName evidence="11">Uncharacterized protein</fullName>
    </submittedName>
</protein>
<evidence type="ECO:0000256" key="9">
    <source>
        <dbReference type="ARBA" id="ARBA00023298"/>
    </source>
</evidence>
<accession>A0A8X6YLU7</accession>
<dbReference type="GO" id="GO:0044231">
    <property type="term" value="C:host cell presynaptic membrane"/>
    <property type="evidence" value="ECO:0007669"/>
    <property type="project" value="UniProtKB-KW"/>
</dbReference>
<evidence type="ECO:0000256" key="4">
    <source>
        <dbReference type="ARBA" id="ARBA00022525"/>
    </source>
</evidence>
<proteinExistence type="predicted"/>
<evidence type="ECO:0000256" key="10">
    <source>
        <dbReference type="PROSITE-ProRule" id="PRU00023"/>
    </source>
</evidence>
<dbReference type="InterPro" id="IPR002110">
    <property type="entry name" value="Ankyrin_rpt"/>
</dbReference>
<keyword evidence="4" id="KW-0964">Secreted</keyword>
<dbReference type="Proteomes" id="UP000886998">
    <property type="component" value="Unassembled WGS sequence"/>
</dbReference>
<organism evidence="11 12">
    <name type="scientific">Trichonephila inaurata madagascariensis</name>
    <dbReference type="NCBI Taxonomy" id="2747483"/>
    <lineage>
        <taxon>Eukaryota</taxon>
        <taxon>Metazoa</taxon>
        <taxon>Ecdysozoa</taxon>
        <taxon>Arthropoda</taxon>
        <taxon>Chelicerata</taxon>
        <taxon>Arachnida</taxon>
        <taxon>Araneae</taxon>
        <taxon>Araneomorphae</taxon>
        <taxon>Entelegynae</taxon>
        <taxon>Araneoidea</taxon>
        <taxon>Nephilidae</taxon>
        <taxon>Trichonephila</taxon>
        <taxon>Trichonephila inaurata</taxon>
    </lineage>
</organism>
<evidence type="ECO:0000313" key="12">
    <source>
        <dbReference type="Proteomes" id="UP000886998"/>
    </source>
</evidence>
<comment type="subcellular location">
    <subcellularLocation>
        <location evidence="2">Secreted</location>
    </subcellularLocation>
    <subcellularLocation>
        <location evidence="1">Target cell membrane</location>
    </subcellularLocation>
</comment>
<dbReference type="SUPFAM" id="SSF48403">
    <property type="entry name" value="Ankyrin repeat"/>
    <property type="match status" value="1"/>
</dbReference>
<gene>
    <name evidence="11" type="ORF">TNIN_187241</name>
</gene>
<dbReference type="GO" id="GO:0090729">
    <property type="term" value="F:toxin activity"/>
    <property type="evidence" value="ECO:0007669"/>
    <property type="project" value="UniProtKB-KW"/>
</dbReference>
<evidence type="ECO:0000256" key="1">
    <source>
        <dbReference type="ARBA" id="ARBA00004175"/>
    </source>
</evidence>
<dbReference type="PROSITE" id="PS50297">
    <property type="entry name" value="ANK_REP_REGION"/>
    <property type="match status" value="1"/>
</dbReference>
<keyword evidence="6" id="KW-0800">Toxin</keyword>
<dbReference type="Pfam" id="PF12796">
    <property type="entry name" value="Ank_2"/>
    <property type="match status" value="1"/>
</dbReference>
<evidence type="ECO:0000256" key="5">
    <source>
        <dbReference type="ARBA" id="ARBA00022537"/>
    </source>
</evidence>
<keyword evidence="9" id="KW-1053">Target membrane</keyword>
<dbReference type="Gene3D" id="1.25.40.10">
    <property type="entry name" value="Tetratricopeptide repeat domain"/>
    <property type="match status" value="1"/>
</dbReference>
<dbReference type="OrthoDB" id="8123811at2759"/>
<keyword evidence="10" id="KW-0040">ANK repeat</keyword>
<comment type="caution">
    <text evidence="11">The sequence shown here is derived from an EMBL/GenBank/DDBJ whole genome shotgun (WGS) entry which is preliminary data.</text>
</comment>
<dbReference type="GO" id="GO:0044218">
    <property type="term" value="C:other organism cell membrane"/>
    <property type="evidence" value="ECO:0007669"/>
    <property type="project" value="UniProtKB-KW"/>
</dbReference>
<keyword evidence="9" id="KW-0472">Membrane</keyword>
<evidence type="ECO:0000313" key="11">
    <source>
        <dbReference type="EMBL" id="GFY75386.1"/>
    </source>
</evidence>
<sequence length="260" mass="29294">MMYPSLLEEIHQKRQESFGVYHKETLAVQSHKALTLCQQGNTEKALLIFKEITLKQKEIHEPNDLEVLNSENGMVTVLLAMEKYAESCKIEFCIGKVLNLTRMTVTALKIFLALETKIATFCPNSILTEGNKKEIQGIRFDLKRNYFECVFDRIKNEMKNVGNGGGKYFIKNLKCMKDDVNYQYMSGITPLYVAVANDDKNKVCALLGKGVDVLQVLEGSTALHTAAINGCVDIAETIIKYTQQHNRSSLRNLINATTTD</sequence>